<dbReference type="AlphaFoldDB" id="A0A7R8UVG9"/>
<keyword evidence="2" id="KW-1185">Reference proteome</keyword>
<dbReference type="Proteomes" id="UP000594454">
    <property type="component" value="Chromosome 4"/>
</dbReference>
<reference evidence="1 2" key="1">
    <citation type="submission" date="2020-11" db="EMBL/GenBank/DDBJ databases">
        <authorList>
            <person name="Wallbank WR R."/>
            <person name="Pardo Diaz C."/>
            <person name="Kozak K."/>
            <person name="Martin S."/>
            <person name="Jiggins C."/>
            <person name="Moest M."/>
            <person name="Warren A I."/>
            <person name="Generalovic N T."/>
            <person name="Byers J.R.P. K."/>
            <person name="Montejo-Kovacevich G."/>
            <person name="Yen C E."/>
        </authorList>
    </citation>
    <scope>NUCLEOTIDE SEQUENCE [LARGE SCALE GENOMIC DNA]</scope>
</reference>
<accession>A0A7R8UVG9</accession>
<name>A0A7R8UVG9_HERIL</name>
<proteinExistence type="predicted"/>
<dbReference type="EMBL" id="LR899012">
    <property type="protein sequence ID" value="CAD7087862.1"/>
    <property type="molecule type" value="Genomic_DNA"/>
</dbReference>
<sequence>MMACIARMWYNEEICNNLQKKRMRTFQRQKKTCKPVELVESDREKDVHSTIKIEKEMYAMAISGAAEWLHYPKAESEPASSLGYCMYACVSVNCNRIQPANLHEPFYIAKYSLRIYYKCALFLEI</sequence>
<evidence type="ECO:0000313" key="2">
    <source>
        <dbReference type="Proteomes" id="UP000594454"/>
    </source>
</evidence>
<gene>
    <name evidence="1" type="ORF">HERILL_LOCUS10539</name>
</gene>
<dbReference type="InParanoid" id="A0A7R8UVG9"/>
<organism evidence="1 2">
    <name type="scientific">Hermetia illucens</name>
    <name type="common">Black soldier fly</name>
    <dbReference type="NCBI Taxonomy" id="343691"/>
    <lineage>
        <taxon>Eukaryota</taxon>
        <taxon>Metazoa</taxon>
        <taxon>Ecdysozoa</taxon>
        <taxon>Arthropoda</taxon>
        <taxon>Hexapoda</taxon>
        <taxon>Insecta</taxon>
        <taxon>Pterygota</taxon>
        <taxon>Neoptera</taxon>
        <taxon>Endopterygota</taxon>
        <taxon>Diptera</taxon>
        <taxon>Brachycera</taxon>
        <taxon>Stratiomyomorpha</taxon>
        <taxon>Stratiomyidae</taxon>
        <taxon>Hermetiinae</taxon>
        <taxon>Hermetia</taxon>
    </lineage>
</organism>
<protein>
    <submittedName>
        <fullName evidence="1">Uncharacterized protein</fullName>
    </submittedName>
</protein>
<evidence type="ECO:0000313" key="1">
    <source>
        <dbReference type="EMBL" id="CAD7087862.1"/>
    </source>
</evidence>